<dbReference type="EMBL" id="BMAU01021418">
    <property type="protein sequence ID" value="GFY33981.1"/>
    <property type="molecule type" value="Genomic_DNA"/>
</dbReference>
<keyword evidence="2" id="KW-1185">Reference proteome</keyword>
<dbReference type="Proteomes" id="UP000887159">
    <property type="component" value="Unassembled WGS sequence"/>
</dbReference>
<organism evidence="1 2">
    <name type="scientific">Trichonephila clavipes</name>
    <name type="common">Golden silk orbweaver</name>
    <name type="synonym">Nephila clavipes</name>
    <dbReference type="NCBI Taxonomy" id="2585209"/>
    <lineage>
        <taxon>Eukaryota</taxon>
        <taxon>Metazoa</taxon>
        <taxon>Ecdysozoa</taxon>
        <taxon>Arthropoda</taxon>
        <taxon>Chelicerata</taxon>
        <taxon>Arachnida</taxon>
        <taxon>Araneae</taxon>
        <taxon>Araneomorphae</taxon>
        <taxon>Entelegynae</taxon>
        <taxon>Araneoidea</taxon>
        <taxon>Nephilidae</taxon>
        <taxon>Trichonephila</taxon>
    </lineage>
</organism>
<protein>
    <submittedName>
        <fullName evidence="1">Uncharacterized protein</fullName>
    </submittedName>
</protein>
<accession>A0A8X6WGZ9</accession>
<sequence>MRECQARGSRLLPLEESSRILWAPPVSAVWISRDGDFPLDERGQDFVCCIRESIEVQKVSDFFSTRETAFSSISEPTLSRGNRKKSEGLRFSENGGCSICNSPTLLFSEVNFLWHGREKFPLRVALRVTSYG</sequence>
<evidence type="ECO:0000313" key="1">
    <source>
        <dbReference type="EMBL" id="GFY33981.1"/>
    </source>
</evidence>
<evidence type="ECO:0000313" key="2">
    <source>
        <dbReference type="Proteomes" id="UP000887159"/>
    </source>
</evidence>
<dbReference type="AlphaFoldDB" id="A0A8X6WGZ9"/>
<comment type="caution">
    <text evidence="1">The sequence shown here is derived from an EMBL/GenBank/DDBJ whole genome shotgun (WGS) entry which is preliminary data.</text>
</comment>
<proteinExistence type="predicted"/>
<reference evidence="1" key="1">
    <citation type="submission" date="2020-08" db="EMBL/GenBank/DDBJ databases">
        <title>Multicomponent nature underlies the extraordinary mechanical properties of spider dragline silk.</title>
        <authorList>
            <person name="Kono N."/>
            <person name="Nakamura H."/>
            <person name="Mori M."/>
            <person name="Yoshida Y."/>
            <person name="Ohtoshi R."/>
            <person name="Malay A.D."/>
            <person name="Moran D.A.P."/>
            <person name="Tomita M."/>
            <person name="Numata K."/>
            <person name="Arakawa K."/>
        </authorList>
    </citation>
    <scope>NUCLEOTIDE SEQUENCE</scope>
</reference>
<name>A0A8X6WGZ9_TRICX</name>
<gene>
    <name evidence="1" type="ORF">TNCV_4596891</name>
</gene>